<feature type="non-terminal residue" evidence="2">
    <location>
        <position position="362"/>
    </location>
</feature>
<organism evidence="2 3">
    <name type="scientific">Massariosphaeria phaeospora</name>
    <dbReference type="NCBI Taxonomy" id="100035"/>
    <lineage>
        <taxon>Eukaryota</taxon>
        <taxon>Fungi</taxon>
        <taxon>Dikarya</taxon>
        <taxon>Ascomycota</taxon>
        <taxon>Pezizomycotina</taxon>
        <taxon>Dothideomycetes</taxon>
        <taxon>Pleosporomycetidae</taxon>
        <taxon>Pleosporales</taxon>
        <taxon>Pleosporales incertae sedis</taxon>
        <taxon>Massariosphaeria</taxon>
    </lineage>
</organism>
<accession>A0A7C8MJK7</accession>
<dbReference type="PANTHER" id="PTHR33112:SF16">
    <property type="entry name" value="HETEROKARYON INCOMPATIBILITY DOMAIN-CONTAINING PROTEIN"/>
    <property type="match status" value="1"/>
</dbReference>
<name>A0A7C8MJK7_9PLEO</name>
<dbReference type="Pfam" id="PF06985">
    <property type="entry name" value="HET"/>
    <property type="match status" value="1"/>
</dbReference>
<dbReference type="OrthoDB" id="5125733at2759"/>
<dbReference type="EMBL" id="JAADJZ010000002">
    <property type="protein sequence ID" value="KAF2877163.1"/>
    <property type="molecule type" value="Genomic_DNA"/>
</dbReference>
<evidence type="ECO:0000259" key="1">
    <source>
        <dbReference type="Pfam" id="PF06985"/>
    </source>
</evidence>
<proteinExistence type="predicted"/>
<feature type="non-terminal residue" evidence="2">
    <location>
        <position position="1"/>
    </location>
</feature>
<evidence type="ECO:0000313" key="2">
    <source>
        <dbReference type="EMBL" id="KAF2877163.1"/>
    </source>
</evidence>
<protein>
    <submittedName>
        <fullName evidence="2">Heterokaryon incompatibility protein-domain-containing protein</fullName>
    </submittedName>
</protein>
<dbReference type="AlphaFoldDB" id="A0A7C8MJK7"/>
<gene>
    <name evidence="2" type="ORF">BDV95DRAFT_443042</name>
</gene>
<evidence type="ECO:0000313" key="3">
    <source>
        <dbReference type="Proteomes" id="UP000481861"/>
    </source>
</evidence>
<dbReference type="InterPro" id="IPR010730">
    <property type="entry name" value="HET"/>
</dbReference>
<dbReference type="PANTHER" id="PTHR33112">
    <property type="entry name" value="DOMAIN PROTEIN, PUTATIVE-RELATED"/>
    <property type="match status" value="1"/>
</dbReference>
<feature type="domain" description="Heterokaryon incompatibility" evidence="1">
    <location>
        <begin position="65"/>
        <end position="213"/>
    </location>
</feature>
<sequence length="362" mass="40514">ARSIYDYSGSNECLGLGRRWLDDCVENHGGCKPYGPSLAQLPTRVIDVKSENPKVVDGKGISEQYAALSYCWGGNTDFKMTQDTQAMLRKGVPLADFPATLRDSIIVTRKLDISYLWIDALCIVQDSTEDWAYEAARMRNVYKGAIVTIAAAAAPKSTAGFFQHRQQSPMTCSLEWRNGDPTPPTVFLRPGSEIWDETMRSSILNTRGWTLQETLLAPRTLWFGSQQISFECSNGTVDEAGRTTEVIEEYRSKKFIRDISMEATTHQTPGGMTMTYFDFWNEIVRRYTSRSLTNPTDVLPALSGLADEFQRATGDEYIAGMWKTDMVRSLAWSRHTLAKNAKEGGQNNVYLAPSWSWASVAG</sequence>
<comment type="caution">
    <text evidence="2">The sequence shown here is derived from an EMBL/GenBank/DDBJ whole genome shotgun (WGS) entry which is preliminary data.</text>
</comment>
<dbReference type="Proteomes" id="UP000481861">
    <property type="component" value="Unassembled WGS sequence"/>
</dbReference>
<keyword evidence="3" id="KW-1185">Reference proteome</keyword>
<reference evidence="2 3" key="1">
    <citation type="submission" date="2020-01" db="EMBL/GenBank/DDBJ databases">
        <authorList>
            <consortium name="DOE Joint Genome Institute"/>
            <person name="Haridas S."/>
            <person name="Albert R."/>
            <person name="Binder M."/>
            <person name="Bloem J."/>
            <person name="Labutti K."/>
            <person name="Salamov A."/>
            <person name="Andreopoulos B."/>
            <person name="Baker S.E."/>
            <person name="Barry K."/>
            <person name="Bills G."/>
            <person name="Bluhm B.H."/>
            <person name="Cannon C."/>
            <person name="Castanera R."/>
            <person name="Culley D.E."/>
            <person name="Daum C."/>
            <person name="Ezra D."/>
            <person name="Gonzalez J.B."/>
            <person name="Henrissat B."/>
            <person name="Kuo A."/>
            <person name="Liang C."/>
            <person name="Lipzen A."/>
            <person name="Lutzoni F."/>
            <person name="Magnuson J."/>
            <person name="Mondo S."/>
            <person name="Nolan M."/>
            <person name="Ohm R."/>
            <person name="Pangilinan J."/>
            <person name="Park H.-J.H."/>
            <person name="Ramirez L."/>
            <person name="Alfaro M."/>
            <person name="Sun H."/>
            <person name="Tritt A."/>
            <person name="Yoshinaga Y."/>
            <person name="Zwiers L.-H.L."/>
            <person name="Turgeon B.G."/>
            <person name="Goodwin S.B."/>
            <person name="Spatafora J.W."/>
            <person name="Crous P.W."/>
            <person name="Grigoriev I.V."/>
        </authorList>
    </citation>
    <scope>NUCLEOTIDE SEQUENCE [LARGE SCALE GENOMIC DNA]</scope>
    <source>
        <strain evidence="2 3">CBS 611.86</strain>
    </source>
</reference>